<protein>
    <submittedName>
        <fullName evidence="1">Uncharacterized protein</fullName>
    </submittedName>
</protein>
<gene>
    <name evidence="1" type="ORF">Acy02nite_46480</name>
</gene>
<dbReference type="AlphaFoldDB" id="A0A919ILZ4"/>
<dbReference type="SUPFAM" id="SSF55620">
    <property type="entry name" value="Tetrahydrobiopterin biosynthesis enzymes-like"/>
    <property type="match status" value="1"/>
</dbReference>
<evidence type="ECO:0000313" key="2">
    <source>
        <dbReference type="Proteomes" id="UP000619479"/>
    </source>
</evidence>
<dbReference type="Gene3D" id="3.30.479.10">
    <property type="entry name" value="6-pyruvoyl tetrahydropterin synthase/QueD"/>
    <property type="match status" value="1"/>
</dbReference>
<dbReference type="Proteomes" id="UP000619479">
    <property type="component" value="Unassembled WGS sequence"/>
</dbReference>
<sequence length="123" mass="13882">MPYTVEVERRFQARQGLRAAVRSVLPPGATVAVLLRVGITFDDDQLTDRGWFFDTDVVADLLAECCAELSRETWTSLFPFRPTFELVARELHGRLASQIAQLAYVELRDESLGSTTRYCAPDQ</sequence>
<comment type="caution">
    <text evidence="1">The sequence shown here is derived from an EMBL/GenBank/DDBJ whole genome shotgun (WGS) entry which is preliminary data.</text>
</comment>
<dbReference type="InterPro" id="IPR038418">
    <property type="entry name" value="6-PTP_synth/QueD_sf"/>
</dbReference>
<dbReference type="EMBL" id="BOMH01000036">
    <property type="protein sequence ID" value="GID66767.1"/>
    <property type="molecule type" value="Genomic_DNA"/>
</dbReference>
<evidence type="ECO:0000313" key="1">
    <source>
        <dbReference type="EMBL" id="GID66767.1"/>
    </source>
</evidence>
<name>A0A919ILZ4_9ACTN</name>
<reference evidence="1" key="1">
    <citation type="submission" date="2021-01" db="EMBL/GenBank/DDBJ databases">
        <title>Whole genome shotgun sequence of Actinoplanes cyaneus NBRC 14990.</title>
        <authorList>
            <person name="Komaki H."/>
            <person name="Tamura T."/>
        </authorList>
    </citation>
    <scope>NUCLEOTIDE SEQUENCE</scope>
    <source>
        <strain evidence="1">NBRC 14990</strain>
    </source>
</reference>
<accession>A0A919ILZ4</accession>
<keyword evidence="2" id="KW-1185">Reference proteome</keyword>
<dbReference type="RefSeq" id="WP_203743787.1">
    <property type="nucleotide sequence ID" value="NZ_BAAAUC010000001.1"/>
</dbReference>
<organism evidence="1 2">
    <name type="scientific">Actinoplanes cyaneus</name>
    <dbReference type="NCBI Taxonomy" id="52696"/>
    <lineage>
        <taxon>Bacteria</taxon>
        <taxon>Bacillati</taxon>
        <taxon>Actinomycetota</taxon>
        <taxon>Actinomycetes</taxon>
        <taxon>Micromonosporales</taxon>
        <taxon>Micromonosporaceae</taxon>
        <taxon>Actinoplanes</taxon>
    </lineage>
</organism>
<proteinExistence type="predicted"/>